<proteinExistence type="predicted"/>
<dbReference type="AlphaFoldDB" id="A0A8J2NRH1"/>
<dbReference type="Proteomes" id="UP000708208">
    <property type="component" value="Unassembled WGS sequence"/>
</dbReference>
<evidence type="ECO:0000313" key="2">
    <source>
        <dbReference type="Proteomes" id="UP000708208"/>
    </source>
</evidence>
<name>A0A8J2NRH1_9HEXA</name>
<organism evidence="1 2">
    <name type="scientific">Allacma fusca</name>
    <dbReference type="NCBI Taxonomy" id="39272"/>
    <lineage>
        <taxon>Eukaryota</taxon>
        <taxon>Metazoa</taxon>
        <taxon>Ecdysozoa</taxon>
        <taxon>Arthropoda</taxon>
        <taxon>Hexapoda</taxon>
        <taxon>Collembola</taxon>
        <taxon>Symphypleona</taxon>
        <taxon>Sminthuridae</taxon>
        <taxon>Allacma</taxon>
    </lineage>
</organism>
<evidence type="ECO:0000313" key="1">
    <source>
        <dbReference type="EMBL" id="CAG7666628.1"/>
    </source>
</evidence>
<gene>
    <name evidence="1" type="ORF">AFUS01_LOCUS1680</name>
</gene>
<keyword evidence="2" id="KW-1185">Reference proteome</keyword>
<accession>A0A8J2NRH1</accession>
<reference evidence="1" key="1">
    <citation type="submission" date="2021-06" db="EMBL/GenBank/DDBJ databases">
        <authorList>
            <person name="Hodson N. C."/>
            <person name="Mongue J. A."/>
            <person name="Jaron S. K."/>
        </authorList>
    </citation>
    <scope>NUCLEOTIDE SEQUENCE</scope>
</reference>
<dbReference type="EMBL" id="CAJVCH010009322">
    <property type="protein sequence ID" value="CAG7666628.1"/>
    <property type="molecule type" value="Genomic_DNA"/>
</dbReference>
<sequence>FSPSVKFSLKKVQFTSNTANFTNFSQLLLTLSIKNCMG</sequence>
<feature type="non-terminal residue" evidence="1">
    <location>
        <position position="1"/>
    </location>
</feature>
<comment type="caution">
    <text evidence="1">The sequence shown here is derived from an EMBL/GenBank/DDBJ whole genome shotgun (WGS) entry which is preliminary data.</text>
</comment>
<protein>
    <submittedName>
        <fullName evidence="1">Uncharacterized protein</fullName>
    </submittedName>
</protein>